<dbReference type="Proteomes" id="UP001296967">
    <property type="component" value="Unassembled WGS sequence"/>
</dbReference>
<dbReference type="NCBIfam" id="NF006599">
    <property type="entry name" value="PRK09136.1"/>
    <property type="match status" value="1"/>
</dbReference>
<comment type="function">
    <text evidence="3">Purine nucleoside phosphorylase involved in purine salvage.</text>
</comment>
<feature type="binding site" evidence="3">
    <location>
        <position position="185"/>
    </location>
    <ligand>
        <name>substrate</name>
    </ligand>
</feature>
<protein>
    <recommendedName>
        <fullName evidence="3">Purine nucleoside phosphorylase</fullName>
        <shortName evidence="3">PNP</shortName>
        <ecNumber evidence="3">2.4.2.1</ecNumber>
    </recommendedName>
</protein>
<feature type="binding site" evidence="3">
    <location>
        <position position="186"/>
    </location>
    <ligand>
        <name>phosphate</name>
        <dbReference type="ChEBI" id="CHEBI:43474"/>
    </ligand>
</feature>
<keyword evidence="6" id="KW-1185">Reference proteome</keyword>
<evidence type="ECO:0000259" key="4">
    <source>
        <dbReference type="Pfam" id="PF01048"/>
    </source>
</evidence>
<organism evidence="5 6">
    <name type="scientific">Halochromatium salexigens</name>
    <name type="common">Chromatium salexigens</name>
    <dbReference type="NCBI Taxonomy" id="49447"/>
    <lineage>
        <taxon>Bacteria</taxon>
        <taxon>Pseudomonadati</taxon>
        <taxon>Pseudomonadota</taxon>
        <taxon>Gammaproteobacteria</taxon>
        <taxon>Chromatiales</taxon>
        <taxon>Chromatiaceae</taxon>
        <taxon>Halochromatium</taxon>
    </lineage>
</organism>
<dbReference type="GO" id="GO:0005829">
    <property type="term" value="C:cytosol"/>
    <property type="evidence" value="ECO:0007669"/>
    <property type="project" value="TreeGrafter"/>
</dbReference>
<evidence type="ECO:0000256" key="2">
    <source>
        <dbReference type="ARBA" id="ARBA00022679"/>
    </source>
</evidence>
<evidence type="ECO:0000256" key="3">
    <source>
        <dbReference type="HAMAP-Rule" id="MF_01963"/>
    </source>
</evidence>
<reference evidence="5" key="2">
    <citation type="journal article" date="2020" name="Microorganisms">
        <title>Osmotic Adaptation and Compatible Solute Biosynthesis of Phototrophic Bacteria as Revealed from Genome Analyses.</title>
        <authorList>
            <person name="Imhoff J.F."/>
            <person name="Rahn T."/>
            <person name="Kunzel S."/>
            <person name="Keller A."/>
            <person name="Neulinger S.C."/>
        </authorList>
    </citation>
    <scope>NUCLEOTIDE SEQUENCE</scope>
    <source>
        <strain evidence="5">DSM 4395</strain>
    </source>
</reference>
<dbReference type="RefSeq" id="WP_201246525.1">
    <property type="nucleotide sequence ID" value="NZ_NHSF01000068.1"/>
</dbReference>
<comment type="catalytic activity">
    <reaction evidence="3">
        <text>a purine D-ribonucleoside + phosphate = a purine nucleobase + alpha-D-ribose 1-phosphate</text>
        <dbReference type="Rhea" id="RHEA:19805"/>
        <dbReference type="ChEBI" id="CHEBI:26386"/>
        <dbReference type="ChEBI" id="CHEBI:43474"/>
        <dbReference type="ChEBI" id="CHEBI:57720"/>
        <dbReference type="ChEBI" id="CHEBI:142355"/>
        <dbReference type="EC" id="2.4.2.1"/>
    </reaction>
</comment>
<keyword evidence="2 3" id="KW-0808">Transferase</keyword>
<name>A0AAJ0UI04_HALSE</name>
<comment type="miscellaneous">
    <text evidence="3">Although this enzyme belongs to the family of MTA phosphorylases based on sequence homology, it lacks several conserved amino acids in the substrate binding pocket that confer specificity towards MTA.</text>
</comment>
<comment type="caution">
    <text evidence="3">Lacks conserved residue(s) required for the propagation of feature annotation.</text>
</comment>
<comment type="caution">
    <text evidence="5">The sequence shown here is derived from an EMBL/GenBank/DDBJ whole genome shotgun (WGS) entry which is preliminary data.</text>
</comment>
<sequence>MSALAIIGGSGFGSFPGLEAQERKQVDTRYGTTSAPLVYGLLNGRPLWFLARHGPEHQLPPHRINYRANIQALADAGCTAIVALGAVGGIHPSCAPGVLCVPDQLIDYTYERAHSVFDDEGAGVEHVEFTQPYDDALRRALLAAAADAGIALRDGGTYGVSQGPRLETAAEIRRMAQDGCDLVGMTAMPEAALARELGLGYATLAFVVNWGAGLSDEAITMAAINAQIERCADEIGRLLAVLVERRPGT</sequence>
<dbReference type="PANTHER" id="PTHR42679:SF2">
    <property type="entry name" value="S-METHYL-5'-THIOADENOSINE PHOSPHORYLASE"/>
    <property type="match status" value="1"/>
</dbReference>
<comment type="pathway">
    <text evidence="3">Purine metabolism; purine nucleoside salvage.</text>
</comment>
<dbReference type="InterPro" id="IPR035994">
    <property type="entry name" value="Nucleoside_phosphorylase_sf"/>
</dbReference>
<dbReference type="Pfam" id="PF01048">
    <property type="entry name" value="PNP_UDP_1"/>
    <property type="match status" value="1"/>
</dbReference>
<feature type="site" description="Important for substrate specificity" evidence="3">
    <location>
        <position position="221"/>
    </location>
</feature>
<dbReference type="GO" id="GO:0017061">
    <property type="term" value="F:S-methyl-5-thioadenosine phosphorylase activity"/>
    <property type="evidence" value="ECO:0007669"/>
    <property type="project" value="InterPro"/>
</dbReference>
<dbReference type="SUPFAM" id="SSF53167">
    <property type="entry name" value="Purine and uridine phosphorylases"/>
    <property type="match status" value="1"/>
</dbReference>
<dbReference type="Gene3D" id="3.40.50.1580">
    <property type="entry name" value="Nucleoside phosphorylase domain"/>
    <property type="match status" value="1"/>
</dbReference>
<evidence type="ECO:0000256" key="1">
    <source>
        <dbReference type="ARBA" id="ARBA00022676"/>
    </source>
</evidence>
<dbReference type="InterPro" id="IPR010044">
    <property type="entry name" value="MTAP"/>
</dbReference>
<feature type="domain" description="Nucleoside phosphorylase" evidence="4">
    <location>
        <begin position="4"/>
        <end position="241"/>
    </location>
</feature>
<dbReference type="GO" id="GO:0019509">
    <property type="term" value="P:L-methionine salvage from methylthioadenosine"/>
    <property type="evidence" value="ECO:0007669"/>
    <property type="project" value="TreeGrafter"/>
</dbReference>
<proteinExistence type="inferred from homology"/>
<gene>
    <name evidence="5" type="ORF">CCR82_14440</name>
</gene>
<dbReference type="InterPro" id="IPR000845">
    <property type="entry name" value="Nucleoside_phosphorylase_d"/>
</dbReference>
<dbReference type="CDD" id="cd09010">
    <property type="entry name" value="MTAP_SsMTAPII_like_MTIP"/>
    <property type="match status" value="1"/>
</dbReference>
<evidence type="ECO:0000313" key="6">
    <source>
        <dbReference type="Proteomes" id="UP001296967"/>
    </source>
</evidence>
<dbReference type="GO" id="GO:0006166">
    <property type="term" value="P:purine ribonucleoside salvage"/>
    <property type="evidence" value="ECO:0007669"/>
    <property type="project" value="UniProtKB-UniRule"/>
</dbReference>
<keyword evidence="3" id="KW-0660">Purine salvage</keyword>
<feature type="site" description="Important for substrate specificity" evidence="3">
    <location>
        <position position="167"/>
    </location>
</feature>
<evidence type="ECO:0000313" key="5">
    <source>
        <dbReference type="EMBL" id="MBK5931686.1"/>
    </source>
</evidence>
<comment type="subunit">
    <text evidence="3">Homohexamer. Dimer of a homotrimer.</text>
</comment>
<dbReference type="AlphaFoldDB" id="A0AAJ0UI04"/>
<feature type="binding site" evidence="3">
    <location>
        <begin position="52"/>
        <end position="53"/>
    </location>
    <ligand>
        <name>phosphate</name>
        <dbReference type="ChEBI" id="CHEBI:43474"/>
    </ligand>
</feature>
<accession>A0AAJ0UI04</accession>
<dbReference type="EMBL" id="NHSF01000068">
    <property type="protein sequence ID" value="MBK5931686.1"/>
    <property type="molecule type" value="Genomic_DNA"/>
</dbReference>
<dbReference type="PANTHER" id="PTHR42679">
    <property type="entry name" value="S-METHYL-5'-THIOADENOSINE PHOSPHORYLASE"/>
    <property type="match status" value="1"/>
</dbReference>
<feature type="binding site" evidence="3">
    <location>
        <position position="10"/>
    </location>
    <ligand>
        <name>phosphate</name>
        <dbReference type="ChEBI" id="CHEBI:43474"/>
    </ligand>
</feature>
<reference evidence="5" key="1">
    <citation type="submission" date="2017-05" db="EMBL/GenBank/DDBJ databases">
        <authorList>
            <person name="Imhoff J.F."/>
            <person name="Rahn T."/>
            <person name="Kuenzel S."/>
            <person name="Neulinger S.C."/>
        </authorList>
    </citation>
    <scope>NUCLEOTIDE SEQUENCE</scope>
    <source>
        <strain evidence="5">DSM 4395</strain>
    </source>
</reference>
<dbReference type="HAMAP" id="MF_01963">
    <property type="entry name" value="MTAP"/>
    <property type="match status" value="1"/>
</dbReference>
<dbReference type="EC" id="2.4.2.1" evidence="3"/>
<keyword evidence="1 3" id="KW-0328">Glycosyltransferase</keyword>
<comment type="similarity">
    <text evidence="3">Belongs to the PNP/MTAP phosphorylase family. MTAP subfamily.</text>
</comment>